<dbReference type="OrthoDB" id="9775880at2"/>
<sequence length="406" mass="46841">MIITKEEQIQKLPVSGKKEMHSLACLRELKLILTASGAKIFKFRYENKLTGDRTTKTLGEYRQGVYSIKEARNDAIKLLMLYQETGCISKDVELSYGDLWAQWRKQRASRTDIKHTSDESTLNLVERCVLPLIGNIMLKNFNDSKTTDMLITQFKKLQTPDNPRTETLRKCVRYVRMSLDFAIMKGYLKTNPADIIGKNFKSLMAQKPTRHFRAITDPKILKEFIASVNSYYGDASILNCLKWQMLYALRSQNARNISWEEIDFSKKIWTIPGEKIKMTQDFIIPLTDTAIKILKEQGIKKSGYVFESGISKTRMLSENTLNQAIKRIGFGDHTVSHGFRTTFLTIADENSIAQGFSDKILSLCIDHRLRHAVASDKAYNRAKFESEKRRVFEWWHGYLGELGFNK</sequence>
<protein>
    <submittedName>
        <fullName evidence="6">30S ribosomal protein S15</fullName>
    </submittedName>
</protein>
<evidence type="ECO:0000256" key="3">
    <source>
        <dbReference type="ARBA" id="ARBA00023125"/>
    </source>
</evidence>
<feature type="domain" description="Tyr recombinase" evidence="5">
    <location>
        <begin position="210"/>
        <end position="393"/>
    </location>
</feature>
<dbReference type="GO" id="GO:0005840">
    <property type="term" value="C:ribosome"/>
    <property type="evidence" value="ECO:0007669"/>
    <property type="project" value="UniProtKB-KW"/>
</dbReference>
<dbReference type="CDD" id="cd00801">
    <property type="entry name" value="INT_P4_C"/>
    <property type="match status" value="1"/>
</dbReference>
<dbReference type="Gene3D" id="1.10.443.10">
    <property type="entry name" value="Intergrase catalytic core"/>
    <property type="match status" value="1"/>
</dbReference>
<keyword evidence="2" id="KW-0229">DNA integration</keyword>
<dbReference type="InterPro" id="IPR013762">
    <property type="entry name" value="Integrase-like_cat_sf"/>
</dbReference>
<dbReference type="InterPro" id="IPR050808">
    <property type="entry name" value="Phage_Integrase"/>
</dbReference>
<dbReference type="GO" id="GO:0015074">
    <property type="term" value="P:DNA integration"/>
    <property type="evidence" value="ECO:0007669"/>
    <property type="project" value="UniProtKB-KW"/>
</dbReference>
<evidence type="ECO:0000256" key="1">
    <source>
        <dbReference type="ARBA" id="ARBA00008857"/>
    </source>
</evidence>
<comment type="similarity">
    <text evidence="1">Belongs to the 'phage' integrase family.</text>
</comment>
<dbReference type="STRING" id="1073353.H740_11467"/>
<reference evidence="6 7" key="1">
    <citation type="submission" date="2013-02" db="EMBL/GenBank/DDBJ databases">
        <title>Co-occurrence of anaerobic bacteria in colorectal carcinomas.</title>
        <authorList>
            <person name="Holt R.A."/>
            <person name="Warren R.L."/>
            <person name="Allen-Vercoe E."/>
            <person name="Pleasance S."/>
            <person name="Freeman D.J."/>
            <person name="Watson P."/>
            <person name="Moore R."/>
            <person name="Cochrane K."/>
        </authorList>
    </citation>
    <scope>NUCLEOTIDE SEQUENCE [LARGE SCALE GENOMIC DNA]</scope>
    <source>
        <strain evidence="6 7">CC57C</strain>
    </source>
</reference>
<keyword evidence="3" id="KW-0238">DNA-binding</keyword>
<dbReference type="PROSITE" id="PS51898">
    <property type="entry name" value="TYR_RECOMBINASE"/>
    <property type="match status" value="1"/>
</dbReference>
<dbReference type="InterPro" id="IPR038488">
    <property type="entry name" value="Integrase_DNA-bd_sf"/>
</dbReference>
<evidence type="ECO:0000259" key="5">
    <source>
        <dbReference type="PROSITE" id="PS51898"/>
    </source>
</evidence>
<dbReference type="Gene3D" id="1.10.150.130">
    <property type="match status" value="1"/>
</dbReference>
<comment type="caution">
    <text evidence="6">The sequence shown here is derived from an EMBL/GenBank/DDBJ whole genome shotgun (WGS) entry which is preliminary data.</text>
</comment>
<dbReference type="PATRIC" id="fig|1073353.3.peg.2446"/>
<gene>
    <name evidence="6" type="ORF">H740_11467</name>
</gene>
<accession>M3IHC6</accession>
<dbReference type="AlphaFoldDB" id="M3IHC6"/>
<dbReference type="InterPro" id="IPR011010">
    <property type="entry name" value="DNA_brk_join_enz"/>
</dbReference>
<keyword evidence="4" id="KW-0233">DNA recombination</keyword>
<keyword evidence="6" id="KW-0687">Ribonucleoprotein</keyword>
<evidence type="ECO:0000256" key="4">
    <source>
        <dbReference type="ARBA" id="ARBA00023172"/>
    </source>
</evidence>
<dbReference type="InterPro" id="IPR002104">
    <property type="entry name" value="Integrase_catalytic"/>
</dbReference>
<dbReference type="InterPro" id="IPR010998">
    <property type="entry name" value="Integrase_recombinase_N"/>
</dbReference>
<dbReference type="Gene3D" id="3.30.160.390">
    <property type="entry name" value="Integrase, DNA-binding domain"/>
    <property type="match status" value="1"/>
</dbReference>
<dbReference type="SUPFAM" id="SSF56349">
    <property type="entry name" value="DNA breaking-rejoining enzymes"/>
    <property type="match status" value="1"/>
</dbReference>
<dbReference type="GO" id="GO:0003677">
    <property type="term" value="F:DNA binding"/>
    <property type="evidence" value="ECO:0007669"/>
    <property type="project" value="UniProtKB-KW"/>
</dbReference>
<dbReference type="PANTHER" id="PTHR30629">
    <property type="entry name" value="PROPHAGE INTEGRASE"/>
    <property type="match status" value="1"/>
</dbReference>
<dbReference type="GO" id="GO:0006310">
    <property type="term" value="P:DNA recombination"/>
    <property type="evidence" value="ECO:0007669"/>
    <property type="project" value="UniProtKB-KW"/>
</dbReference>
<dbReference type="EMBL" id="AOTD01000269">
    <property type="protein sequence ID" value="EMG29496.1"/>
    <property type="molecule type" value="Genomic_DNA"/>
</dbReference>
<evidence type="ECO:0000256" key="2">
    <source>
        <dbReference type="ARBA" id="ARBA00022908"/>
    </source>
</evidence>
<dbReference type="Proteomes" id="UP000011782">
    <property type="component" value="Unassembled WGS sequence"/>
</dbReference>
<keyword evidence="6" id="KW-0689">Ribosomal protein</keyword>
<evidence type="ECO:0000313" key="6">
    <source>
        <dbReference type="EMBL" id="EMG29496.1"/>
    </source>
</evidence>
<dbReference type="RefSeq" id="WP_002953892.1">
    <property type="nucleotide sequence ID" value="NZ_AOTD01000269.1"/>
</dbReference>
<proteinExistence type="inferred from homology"/>
<name>M3IHC6_9BACT</name>
<dbReference type="Pfam" id="PF00589">
    <property type="entry name" value="Phage_integrase"/>
    <property type="match status" value="1"/>
</dbReference>
<dbReference type="PANTHER" id="PTHR30629:SF2">
    <property type="entry name" value="PROPHAGE INTEGRASE INTS-RELATED"/>
    <property type="match status" value="1"/>
</dbReference>
<organism evidence="6 7">
    <name type="scientific">Campylobacter showae CC57C</name>
    <dbReference type="NCBI Taxonomy" id="1073353"/>
    <lineage>
        <taxon>Bacteria</taxon>
        <taxon>Pseudomonadati</taxon>
        <taxon>Campylobacterota</taxon>
        <taxon>Epsilonproteobacteria</taxon>
        <taxon>Campylobacterales</taxon>
        <taxon>Campylobacteraceae</taxon>
        <taxon>Campylobacter</taxon>
    </lineage>
</organism>
<evidence type="ECO:0000313" key="7">
    <source>
        <dbReference type="Proteomes" id="UP000011782"/>
    </source>
</evidence>